<reference evidence="3" key="1">
    <citation type="submission" date="2016-10" db="EMBL/GenBank/DDBJ databases">
        <authorList>
            <person name="Varghese N."/>
        </authorList>
    </citation>
    <scope>NUCLEOTIDE SEQUENCE [LARGE SCALE GENOMIC DNA]</scope>
    <source>
        <strain evidence="3">DSM 45096 / BCRC 16803 / CGMCC 4.1857 / CIP 109030 / JCM 12277 / KCTC 19219 / NBRC 100920 / 33214</strain>
    </source>
</reference>
<dbReference type="EMBL" id="FOAZ01000006">
    <property type="protein sequence ID" value="SEL18007.1"/>
    <property type="molecule type" value="Genomic_DNA"/>
</dbReference>
<dbReference type="eggNOG" id="COG3662">
    <property type="taxonomic scope" value="Bacteria"/>
</dbReference>
<gene>
    <name evidence="2" type="ORF">SAMN05414137_106193</name>
</gene>
<dbReference type="PANTHER" id="PTHR36151">
    <property type="entry name" value="BLR2777 PROTEIN"/>
    <property type="match status" value="1"/>
</dbReference>
<dbReference type="AlphaFoldDB" id="A0A1H7N561"/>
<dbReference type="InterPro" id="IPR018713">
    <property type="entry name" value="MPAB/Lcp_cat_dom"/>
</dbReference>
<sequence length="316" mass="34985">MWKHPRAAWKERRIEDMDGWRYGPERLRRDMGAAIFARVAGPDGHAVAGRIHDTPGPRWFAPDRPIRVVHADASMFVGGLSALLLQTLHPLAMAAVDAHSEYRHNPWGRLQRTSTFLATTTYGTAADAQRAVDRVRGVHARVHGTAPDGRRYDATDPHLLEWVHLAEVRCFLAAYRRYGGEPLTRDQQDGYVADAARVARALGIPEPPLDHAELERRFASYRGELAATPAAREAARYLVLNPPLPLAARPAYLALSLAALDLLPWWARTALGLPLPMPFRASAPVAGHLLVRGIRWVTRPPEPLPSGRPSDEAPDT</sequence>
<proteinExistence type="predicted"/>
<dbReference type="PANTHER" id="PTHR36151:SF3">
    <property type="entry name" value="ER-BOUND OXYGENASE MPAB_MPAB'_RUBBER OXYGENASE CATALYTIC DOMAIN-CONTAINING PROTEIN"/>
    <property type="match status" value="1"/>
</dbReference>
<evidence type="ECO:0000313" key="3">
    <source>
        <dbReference type="Proteomes" id="UP000183015"/>
    </source>
</evidence>
<name>A0A1H7N561_STRJI</name>
<keyword evidence="3" id="KW-1185">Reference proteome</keyword>
<accession>A0A1H7N561</accession>
<evidence type="ECO:0000259" key="1">
    <source>
        <dbReference type="Pfam" id="PF09995"/>
    </source>
</evidence>
<protein>
    <submittedName>
        <fullName evidence="2">Uncharacterized conserved protein, DUF2236 family</fullName>
    </submittedName>
</protein>
<evidence type="ECO:0000313" key="2">
    <source>
        <dbReference type="EMBL" id="SEL18007.1"/>
    </source>
</evidence>
<feature type="domain" description="ER-bound oxygenase mpaB/mpaB'/Rubber oxygenase catalytic" evidence="1">
    <location>
        <begin position="69"/>
        <end position="296"/>
    </location>
</feature>
<dbReference type="GO" id="GO:0016491">
    <property type="term" value="F:oxidoreductase activity"/>
    <property type="evidence" value="ECO:0007669"/>
    <property type="project" value="InterPro"/>
</dbReference>
<dbReference type="Pfam" id="PF09995">
    <property type="entry name" value="MPAB_Lcp_cat"/>
    <property type="match status" value="1"/>
</dbReference>
<dbReference type="STRING" id="235985.SAMN05414137_106193"/>
<dbReference type="Proteomes" id="UP000183015">
    <property type="component" value="Unassembled WGS sequence"/>
</dbReference>
<organism evidence="2 3">
    <name type="scientific">Streptacidiphilus jiangxiensis</name>
    <dbReference type="NCBI Taxonomy" id="235985"/>
    <lineage>
        <taxon>Bacteria</taxon>
        <taxon>Bacillati</taxon>
        <taxon>Actinomycetota</taxon>
        <taxon>Actinomycetes</taxon>
        <taxon>Kitasatosporales</taxon>
        <taxon>Streptomycetaceae</taxon>
        <taxon>Streptacidiphilus</taxon>
    </lineage>
</organism>